<evidence type="ECO:0000256" key="6">
    <source>
        <dbReference type="ARBA" id="ARBA00023102"/>
    </source>
</evidence>
<evidence type="ECO:0000256" key="3">
    <source>
        <dbReference type="ARBA" id="ARBA00013085"/>
    </source>
</evidence>
<evidence type="ECO:0000256" key="4">
    <source>
        <dbReference type="ARBA" id="ARBA00022605"/>
    </source>
</evidence>
<name>A0A1F7WKX2_9BACT</name>
<dbReference type="EC" id="3.1.3.15" evidence="3 8"/>
<proteinExistence type="inferred from homology"/>
<accession>A0A1F7WKX2</accession>
<dbReference type="GO" id="GO:0000105">
    <property type="term" value="P:L-histidine biosynthetic process"/>
    <property type="evidence" value="ECO:0007669"/>
    <property type="project" value="UniProtKB-UniRule"/>
</dbReference>
<dbReference type="InterPro" id="IPR010140">
    <property type="entry name" value="Histidinol_P_phosphatase_HisJ"/>
</dbReference>
<keyword evidence="4 8" id="KW-0028">Amino-acid biosynthesis</keyword>
<dbReference type="GO" id="GO:0005737">
    <property type="term" value="C:cytoplasm"/>
    <property type="evidence" value="ECO:0007669"/>
    <property type="project" value="TreeGrafter"/>
</dbReference>
<dbReference type="SUPFAM" id="SSF89550">
    <property type="entry name" value="PHP domain-like"/>
    <property type="match status" value="1"/>
</dbReference>
<dbReference type="EMBL" id="MGFH01000164">
    <property type="protein sequence ID" value="OGM03486.1"/>
    <property type="molecule type" value="Genomic_DNA"/>
</dbReference>
<protein>
    <recommendedName>
        <fullName evidence="3 8">Histidinol-phosphatase</fullName>
        <shortName evidence="8">HolPase</shortName>
        <ecNumber evidence="3 8">3.1.3.15</ecNumber>
    </recommendedName>
</protein>
<dbReference type="Proteomes" id="UP000178735">
    <property type="component" value="Unassembled WGS sequence"/>
</dbReference>
<evidence type="ECO:0000256" key="2">
    <source>
        <dbReference type="ARBA" id="ARBA00009152"/>
    </source>
</evidence>
<dbReference type="AlphaFoldDB" id="A0A1F7WKX2"/>
<reference evidence="10 11" key="1">
    <citation type="journal article" date="2016" name="Nat. Commun.">
        <title>Thousands of microbial genomes shed light on interconnected biogeochemical processes in an aquifer system.</title>
        <authorList>
            <person name="Anantharaman K."/>
            <person name="Brown C.T."/>
            <person name="Hug L.A."/>
            <person name="Sharon I."/>
            <person name="Castelle C.J."/>
            <person name="Probst A.J."/>
            <person name="Thomas B.C."/>
            <person name="Singh A."/>
            <person name="Wilkins M.J."/>
            <person name="Karaoz U."/>
            <person name="Brodie E.L."/>
            <person name="Williams K.H."/>
            <person name="Hubbard S.S."/>
            <person name="Banfield J.F."/>
        </authorList>
    </citation>
    <scope>NUCLEOTIDE SEQUENCE [LARGE SCALE GENOMIC DNA]</scope>
</reference>
<comment type="catalytic activity">
    <reaction evidence="7 8">
        <text>L-histidinol phosphate + H2O = L-histidinol + phosphate</text>
        <dbReference type="Rhea" id="RHEA:14465"/>
        <dbReference type="ChEBI" id="CHEBI:15377"/>
        <dbReference type="ChEBI" id="CHEBI:43474"/>
        <dbReference type="ChEBI" id="CHEBI:57699"/>
        <dbReference type="ChEBI" id="CHEBI:57980"/>
        <dbReference type="EC" id="3.1.3.15"/>
    </reaction>
</comment>
<dbReference type="InterPro" id="IPR016195">
    <property type="entry name" value="Pol/histidinol_Pase-like"/>
</dbReference>
<evidence type="ECO:0000313" key="11">
    <source>
        <dbReference type="Proteomes" id="UP000178735"/>
    </source>
</evidence>
<keyword evidence="5 8" id="KW-0378">Hydrolase</keyword>
<gene>
    <name evidence="10" type="ORF">A2008_04350</name>
</gene>
<dbReference type="STRING" id="1817813.A2008_04350"/>
<organism evidence="10 11">
    <name type="scientific">Candidatus Wallbacteria bacterium GWC2_49_35</name>
    <dbReference type="NCBI Taxonomy" id="1817813"/>
    <lineage>
        <taxon>Bacteria</taxon>
        <taxon>Candidatus Walliibacteriota</taxon>
    </lineage>
</organism>
<evidence type="ECO:0000256" key="1">
    <source>
        <dbReference type="ARBA" id="ARBA00004970"/>
    </source>
</evidence>
<comment type="pathway">
    <text evidence="1 8">Amino-acid biosynthesis; L-histidine biosynthesis; L-histidine from 5-phospho-alpha-D-ribose 1-diphosphate: step 8/9.</text>
</comment>
<evidence type="ECO:0000313" key="10">
    <source>
        <dbReference type="EMBL" id="OGM03486.1"/>
    </source>
</evidence>
<evidence type="ECO:0000259" key="9">
    <source>
        <dbReference type="Pfam" id="PF02811"/>
    </source>
</evidence>
<dbReference type="GO" id="GO:0004401">
    <property type="term" value="F:histidinol-phosphatase activity"/>
    <property type="evidence" value="ECO:0007669"/>
    <property type="project" value="UniProtKB-UniRule"/>
</dbReference>
<dbReference type="PANTHER" id="PTHR21039">
    <property type="entry name" value="HISTIDINOL PHOSPHATASE-RELATED"/>
    <property type="match status" value="1"/>
</dbReference>
<keyword evidence="6 8" id="KW-0368">Histidine biosynthesis</keyword>
<comment type="similarity">
    <text evidence="2 8">Belongs to the PHP hydrolase family. HisK subfamily.</text>
</comment>
<evidence type="ECO:0000256" key="5">
    <source>
        <dbReference type="ARBA" id="ARBA00022801"/>
    </source>
</evidence>
<comment type="caution">
    <text evidence="10">The sequence shown here is derived from an EMBL/GenBank/DDBJ whole genome shotgun (WGS) entry which is preliminary data.</text>
</comment>
<dbReference type="Pfam" id="PF02811">
    <property type="entry name" value="PHP"/>
    <property type="match status" value="1"/>
</dbReference>
<feature type="domain" description="PHP" evidence="9">
    <location>
        <begin position="8"/>
        <end position="190"/>
    </location>
</feature>
<evidence type="ECO:0000256" key="8">
    <source>
        <dbReference type="RuleBase" id="RU366003"/>
    </source>
</evidence>
<dbReference type="UniPathway" id="UPA00031">
    <property type="reaction ID" value="UER00013"/>
</dbReference>
<dbReference type="NCBIfam" id="TIGR01856">
    <property type="entry name" value="hisJ_fam"/>
    <property type="match status" value="1"/>
</dbReference>
<evidence type="ECO:0000256" key="7">
    <source>
        <dbReference type="ARBA" id="ARBA00049158"/>
    </source>
</evidence>
<dbReference type="Gene3D" id="3.20.20.140">
    <property type="entry name" value="Metal-dependent hydrolases"/>
    <property type="match status" value="1"/>
</dbReference>
<dbReference type="InterPro" id="IPR004013">
    <property type="entry name" value="PHP_dom"/>
</dbReference>
<sequence>MPPVFKTDYHVHPDYSYDAARDTIEEYCERALAIGLSEICFTPHYTAIPSVADKFGFVRHKGEKTPVTGGWLGDYIGEVRAADARYRDKGLRVFAGLEIDYCGSIHDFLKKRLTDEHQIDYMLGSVHLVNDGLDIMIPSEAEIIFTQTSPSDFYDFYFAEVDKIIDSGLFKSIAHIEGYKRYGVRHNPDYADAGLIPYGHFERIFNKVFKKGMTFEINLSLFRDGQNVTNPVEEVLKMAYDCGIRSVAIGSDAHRLKDLAIAVESAVEACRRIGLGVFSLA</sequence>
<dbReference type="PANTHER" id="PTHR21039:SF0">
    <property type="entry name" value="HISTIDINOL-PHOSPHATASE"/>
    <property type="match status" value="1"/>
</dbReference>